<sequence length="517" mass="53081">MTDAQTGSETSRDQSTLIFDTEYLNEVRSQLLGVGVRPEPAFVTIELAEHGVRAVAVDAQTGRSMAATENSTLSRQDFDHALADHLVRTNRIPVPTSDTDAYQLMNAMPRVRDRLLAKSRAFAIGYEPIGLVEVTREDVADALRPMLTQVSDLWQDAAAAADVLVSAVVVLPGHHAWPGLSTGLAGSTSVPVVELERVVLGPNSATPVVHTVDSTILPWHVEKPIADKVADDAAPTVDTSRPKGLAVFGLGSLPRVSSLSRIPLPHFGESRTSAPKGLAVAGAGAAAAGTAGTAKVAGGETTKAPTATSARTTPTRKKAAAAGTASTGSRASARAGAASRTAHHGTAIKLGAAASVAAALALAITLPLVLNDDGSKSPRSETVAAQSSAPVAPPPSTVPDTQTPDANTPAPAPAAAQPVETVQTQQPTEQQAPAPQTQNTPVAERVRQTPQATQPDTQQQAPPPQNTQTQQQAPVQQEAPSAPQPPAAQPAQPAPAQPAPRLVIPIPIPGVAPIVIP</sequence>
<gene>
    <name evidence="2" type="ORF">GCM10011489_32330</name>
</gene>
<accession>A0A916TEJ6</accession>
<dbReference type="AlphaFoldDB" id="A0A916TEJ6"/>
<dbReference type="RefSeq" id="WP_188587708.1">
    <property type="nucleotide sequence ID" value="NZ_BMGC01000031.1"/>
</dbReference>
<proteinExistence type="predicted"/>
<feature type="compositionally biased region" description="Pro residues" evidence="1">
    <location>
        <begin position="482"/>
        <end position="498"/>
    </location>
</feature>
<feature type="compositionally biased region" description="Low complexity" evidence="1">
    <location>
        <begin position="320"/>
        <end position="338"/>
    </location>
</feature>
<comment type="caution">
    <text evidence="2">The sequence shown here is derived from an EMBL/GenBank/DDBJ whole genome shotgun (WGS) entry which is preliminary data.</text>
</comment>
<dbReference type="EMBL" id="BMGC01000031">
    <property type="protein sequence ID" value="GGB42335.1"/>
    <property type="molecule type" value="Genomic_DNA"/>
</dbReference>
<dbReference type="Proteomes" id="UP000621454">
    <property type="component" value="Unassembled WGS sequence"/>
</dbReference>
<feature type="region of interest" description="Disordered" evidence="1">
    <location>
        <begin position="374"/>
        <end position="499"/>
    </location>
</feature>
<evidence type="ECO:0000313" key="2">
    <source>
        <dbReference type="EMBL" id="GGB42335.1"/>
    </source>
</evidence>
<name>A0A916TEJ6_9ACTN</name>
<reference evidence="2" key="2">
    <citation type="submission" date="2020-09" db="EMBL/GenBank/DDBJ databases">
        <authorList>
            <person name="Sun Q."/>
            <person name="Zhou Y."/>
        </authorList>
    </citation>
    <scope>NUCLEOTIDE SEQUENCE</scope>
    <source>
        <strain evidence="2">CGMCC 1.12827</strain>
    </source>
</reference>
<reference evidence="2" key="1">
    <citation type="journal article" date="2014" name="Int. J. Syst. Evol. Microbiol.">
        <title>Complete genome sequence of Corynebacterium casei LMG S-19264T (=DSM 44701T), isolated from a smear-ripened cheese.</title>
        <authorList>
            <consortium name="US DOE Joint Genome Institute (JGI-PGF)"/>
            <person name="Walter F."/>
            <person name="Albersmeier A."/>
            <person name="Kalinowski J."/>
            <person name="Ruckert C."/>
        </authorList>
    </citation>
    <scope>NUCLEOTIDE SEQUENCE</scope>
    <source>
        <strain evidence="2">CGMCC 1.12827</strain>
    </source>
</reference>
<protein>
    <submittedName>
        <fullName evidence="2">Uncharacterized protein</fullName>
    </submittedName>
</protein>
<keyword evidence="3" id="KW-1185">Reference proteome</keyword>
<evidence type="ECO:0000256" key="1">
    <source>
        <dbReference type="SAM" id="MobiDB-lite"/>
    </source>
</evidence>
<feature type="compositionally biased region" description="Low complexity" evidence="1">
    <location>
        <begin position="398"/>
        <end position="481"/>
    </location>
</feature>
<evidence type="ECO:0000313" key="3">
    <source>
        <dbReference type="Proteomes" id="UP000621454"/>
    </source>
</evidence>
<feature type="compositionally biased region" description="Low complexity" evidence="1">
    <location>
        <begin position="291"/>
        <end position="313"/>
    </location>
</feature>
<organism evidence="2 3">
    <name type="scientific">Gordonia jinhuaensis</name>
    <dbReference type="NCBI Taxonomy" id="1517702"/>
    <lineage>
        <taxon>Bacteria</taxon>
        <taxon>Bacillati</taxon>
        <taxon>Actinomycetota</taxon>
        <taxon>Actinomycetes</taxon>
        <taxon>Mycobacteriales</taxon>
        <taxon>Gordoniaceae</taxon>
        <taxon>Gordonia</taxon>
    </lineage>
</organism>
<feature type="region of interest" description="Disordered" evidence="1">
    <location>
        <begin position="291"/>
        <end position="338"/>
    </location>
</feature>